<reference evidence="7 8" key="1">
    <citation type="journal article" date="2018" name="PLoS Genet.">
        <title>Population sequencing reveals clonal diversity and ancestral inbreeding in the grapevine cultivar Chardonnay.</title>
        <authorList>
            <person name="Roach M.J."/>
            <person name="Johnson D.L."/>
            <person name="Bohlmann J."/>
            <person name="van Vuuren H.J."/>
            <person name="Jones S.J."/>
            <person name="Pretorius I.S."/>
            <person name="Schmidt S.A."/>
            <person name="Borneman A.R."/>
        </authorList>
    </citation>
    <scope>NUCLEOTIDE SEQUENCE [LARGE SCALE GENOMIC DNA]</scope>
    <source>
        <strain evidence="8">cv. Chardonnay</strain>
        <tissue evidence="7">Leaf</tissue>
    </source>
</reference>
<dbReference type="InterPro" id="IPR013103">
    <property type="entry name" value="RVT_2"/>
</dbReference>
<evidence type="ECO:0000313" key="7">
    <source>
        <dbReference type="EMBL" id="RVW84115.1"/>
    </source>
</evidence>
<keyword evidence="4" id="KW-0378">Hydrolase</keyword>
<dbReference type="Pfam" id="PF00665">
    <property type="entry name" value="rve"/>
    <property type="match status" value="1"/>
</dbReference>
<dbReference type="CDD" id="cd09272">
    <property type="entry name" value="RNase_HI_RT_Ty1"/>
    <property type="match status" value="1"/>
</dbReference>
<sequence length="1355" mass="154308">MTSHGMNQGTSNPGISLQLSAIKPLTGNNFEEWFESFNVHMTLQNLDLALRVDEPSKPTDVSSTDERSFYERWEHSNRSCLMVMKYTMDKSIKECMPKTERAKDFLEYVKANYTKVDKAEMATHLKLLTTTVYDGVSGVRDHIIKLRHYFNKANEMKVELGENFLKWLILESLHVSFDAVKLTYNALKEEWTLEELMSIVVQHEVSLKKNETHSLALVTDQVSNMKKKPPHKNFGGFKQFKRKGNSNQGTSNASASSNAAKSEKFKGKCNFCHKIGHKQADCFKFKNWLEKKKKFEIVVVVNLNANMIKTNIVDVHANSWWLDTGATIHVTNSLQEMTNRRKSSKHEECVYMGDGSKVKVDFFGMIKLKLIIERFFLLHNVAFIPSLRRNLISVSSLDRLGYSFHFGDGKVDIFCNSVLIGNGVLFGNLYCLSLHHGLLCDSSSVNSVVGCKRARMNLSSSMLWHKRLGHISRQRLERLVKDGVLSNLEFSDFETCVVCLKGKMTAKTRKEKIDRCGSTLDLIHTDICGPLTPTALGCYKYFITFIDDFSRFGYVELIHEKSDSLNVFKAFKAKVELQLGKPIKVVKSDRGGEYYGRYDETGRNPGPFAKFLLECGIDARYTMSGTPQQNGVAERRNRTLLDMVRCMLSDSSLPEFLWGEALRTAAYILNQVPSKSVPKTPYELWSGKKPSLHHFHVWGCKAEIRPYNPQSKKLDPRTISGFFVGYYIGSRGSRFYCPSHTTRIIESDRAVYFEDEVNADPNFVPREIPLGEEHVVIPFPTSHVPNVDVPIVQQPATNQGKHGDQVESGLPVDDTTVNEVPLRRSQRVRRPAISDNYMVYLQEHEYDGYDAFDPVTYQEAIHCPQFTSWKEVMDDEMNSMYMNGVWDLVELPHGCKPIGCKWVFKTKCDSSGKIERYKARLVVKGYSQREGIDFKETFSPVSTKDPFRVIMAIVAHFDLELHQMDVKIAFLNGDLDEEVYMEQSTGFVEVGKEDLVCKLNKSIYGLKQASRQWYLKFDKIITQNGFKENTVDRCIYLRVSGSSYIFLVLYVNDILLASNDPDLLIETKHMLLTHFDMKDLGEASYVLGIKILRDRANGVLKLSQRTYIERILKRFNMHNCKSTKAPIVKGDKFSKAQCPQNDDEREEMRTIPYSSVVGSLMYLSNSGSQHWKAAKKVLRYLQGTKDLMLTYQRTSLLDVVGFCDADFAGCIDDKKSTTGYIFMMAGGVVSWKSVKQTLTASSTMEAEYVACYEACCHAMWMRNFFSALGVVDSISRPLKLFCDNSTAVAFSKNTRSISHSKHIDVKFYFVKEKVVESLIDIEYMSTKSMLADPLTKGLPIIAFQEHVSQMGLLEA</sequence>
<name>A0A438HI09_VITVI</name>
<dbReference type="PROSITE" id="PS50994">
    <property type="entry name" value="INTEGRASE"/>
    <property type="match status" value="1"/>
</dbReference>
<dbReference type="InterPro" id="IPR039537">
    <property type="entry name" value="Retrotran_Ty1/copia-like"/>
</dbReference>
<evidence type="ECO:0000313" key="8">
    <source>
        <dbReference type="Proteomes" id="UP000288805"/>
    </source>
</evidence>
<dbReference type="GO" id="GO:0015074">
    <property type="term" value="P:DNA integration"/>
    <property type="evidence" value="ECO:0007669"/>
    <property type="project" value="InterPro"/>
</dbReference>
<evidence type="ECO:0000256" key="2">
    <source>
        <dbReference type="ARBA" id="ARBA00022723"/>
    </source>
</evidence>
<evidence type="ECO:0000256" key="3">
    <source>
        <dbReference type="ARBA" id="ARBA00022750"/>
    </source>
</evidence>
<dbReference type="EMBL" id="QGNW01000219">
    <property type="protein sequence ID" value="RVW84115.1"/>
    <property type="molecule type" value="Genomic_DNA"/>
</dbReference>
<evidence type="ECO:0000256" key="5">
    <source>
        <dbReference type="SAM" id="MobiDB-lite"/>
    </source>
</evidence>
<dbReference type="InterPro" id="IPR025724">
    <property type="entry name" value="GAG-pre-integrase_dom"/>
</dbReference>
<gene>
    <name evidence="7" type="primary">POLX_3278</name>
    <name evidence="7" type="ORF">CK203_053546</name>
</gene>
<dbReference type="InterPro" id="IPR012337">
    <property type="entry name" value="RNaseH-like_sf"/>
</dbReference>
<dbReference type="SUPFAM" id="SSF56672">
    <property type="entry name" value="DNA/RNA polymerases"/>
    <property type="match status" value="1"/>
</dbReference>
<organism evidence="7 8">
    <name type="scientific">Vitis vinifera</name>
    <name type="common">Grape</name>
    <dbReference type="NCBI Taxonomy" id="29760"/>
    <lineage>
        <taxon>Eukaryota</taxon>
        <taxon>Viridiplantae</taxon>
        <taxon>Streptophyta</taxon>
        <taxon>Embryophyta</taxon>
        <taxon>Tracheophyta</taxon>
        <taxon>Spermatophyta</taxon>
        <taxon>Magnoliopsida</taxon>
        <taxon>eudicotyledons</taxon>
        <taxon>Gunneridae</taxon>
        <taxon>Pentapetalae</taxon>
        <taxon>rosids</taxon>
        <taxon>Vitales</taxon>
        <taxon>Vitaceae</taxon>
        <taxon>Viteae</taxon>
        <taxon>Vitis</taxon>
    </lineage>
</organism>
<dbReference type="Pfam" id="PF13976">
    <property type="entry name" value="gag_pre-integrs"/>
    <property type="match status" value="1"/>
</dbReference>
<dbReference type="Pfam" id="PF25597">
    <property type="entry name" value="SH3_retrovirus"/>
    <property type="match status" value="1"/>
</dbReference>
<dbReference type="Proteomes" id="UP000288805">
    <property type="component" value="Unassembled WGS sequence"/>
</dbReference>
<dbReference type="GO" id="GO:0006508">
    <property type="term" value="P:proteolysis"/>
    <property type="evidence" value="ECO:0007669"/>
    <property type="project" value="UniProtKB-KW"/>
</dbReference>
<dbReference type="PANTHER" id="PTHR42648">
    <property type="entry name" value="TRANSPOSASE, PUTATIVE-RELATED"/>
    <property type="match status" value="1"/>
</dbReference>
<accession>A0A438HI09</accession>
<dbReference type="InterPro" id="IPR043502">
    <property type="entry name" value="DNA/RNA_pol_sf"/>
</dbReference>
<dbReference type="GO" id="GO:0003676">
    <property type="term" value="F:nucleic acid binding"/>
    <property type="evidence" value="ECO:0007669"/>
    <property type="project" value="InterPro"/>
</dbReference>
<dbReference type="InterPro" id="IPR057670">
    <property type="entry name" value="SH3_retrovirus"/>
</dbReference>
<protein>
    <submittedName>
        <fullName evidence="7">Retrovirus-related Pol polyprotein from transposon TNT 1-94</fullName>
    </submittedName>
</protein>
<keyword evidence="2" id="KW-0479">Metal-binding</keyword>
<comment type="caution">
    <text evidence="7">The sequence shown here is derived from an EMBL/GenBank/DDBJ whole genome shotgun (WGS) entry which is preliminary data.</text>
</comment>
<keyword evidence="3" id="KW-0064">Aspartyl protease</keyword>
<proteinExistence type="predicted"/>
<dbReference type="PANTHER" id="PTHR42648:SF28">
    <property type="entry name" value="TRANSPOSON-ENCODED PROTEIN WITH RIBONUCLEASE H-LIKE AND RETROVIRUS ZINC FINGER-LIKE DOMAINS"/>
    <property type="match status" value="1"/>
</dbReference>
<dbReference type="SUPFAM" id="SSF53098">
    <property type="entry name" value="Ribonuclease H-like"/>
    <property type="match status" value="1"/>
</dbReference>
<dbReference type="Pfam" id="PF22936">
    <property type="entry name" value="Pol_BBD"/>
    <property type="match status" value="1"/>
</dbReference>
<dbReference type="Gene3D" id="3.30.420.10">
    <property type="entry name" value="Ribonuclease H-like superfamily/Ribonuclease H"/>
    <property type="match status" value="1"/>
</dbReference>
<feature type="domain" description="Integrase catalytic" evidence="6">
    <location>
        <begin position="506"/>
        <end position="689"/>
    </location>
</feature>
<dbReference type="Pfam" id="PF07727">
    <property type="entry name" value="RVT_2"/>
    <property type="match status" value="1"/>
</dbReference>
<evidence type="ECO:0000259" key="6">
    <source>
        <dbReference type="PROSITE" id="PS50994"/>
    </source>
</evidence>
<feature type="region of interest" description="Disordered" evidence="5">
    <location>
        <begin position="225"/>
        <end position="259"/>
    </location>
</feature>
<keyword evidence="1" id="KW-0645">Protease</keyword>
<evidence type="ECO:0000256" key="4">
    <source>
        <dbReference type="ARBA" id="ARBA00022801"/>
    </source>
</evidence>
<dbReference type="InterPro" id="IPR054722">
    <property type="entry name" value="PolX-like_BBD"/>
</dbReference>
<dbReference type="InterPro" id="IPR036397">
    <property type="entry name" value="RNaseH_sf"/>
</dbReference>
<dbReference type="GO" id="GO:0004190">
    <property type="term" value="F:aspartic-type endopeptidase activity"/>
    <property type="evidence" value="ECO:0007669"/>
    <property type="project" value="UniProtKB-KW"/>
</dbReference>
<dbReference type="Pfam" id="PF14223">
    <property type="entry name" value="Retrotran_gag_2"/>
    <property type="match status" value="1"/>
</dbReference>
<dbReference type="GO" id="GO:0046872">
    <property type="term" value="F:metal ion binding"/>
    <property type="evidence" value="ECO:0007669"/>
    <property type="project" value="UniProtKB-KW"/>
</dbReference>
<dbReference type="InterPro" id="IPR001584">
    <property type="entry name" value="Integrase_cat-core"/>
</dbReference>
<feature type="compositionally biased region" description="Low complexity" evidence="5">
    <location>
        <begin position="245"/>
        <end position="259"/>
    </location>
</feature>
<evidence type="ECO:0000256" key="1">
    <source>
        <dbReference type="ARBA" id="ARBA00022670"/>
    </source>
</evidence>